<dbReference type="Proteomes" id="UP000435112">
    <property type="component" value="Unassembled WGS sequence"/>
</dbReference>
<feature type="transmembrane region" description="Helical" evidence="9">
    <location>
        <begin position="1339"/>
        <end position="1359"/>
    </location>
</feature>
<evidence type="ECO:0000256" key="5">
    <source>
        <dbReference type="ARBA" id="ARBA00023065"/>
    </source>
</evidence>
<keyword evidence="4 9" id="KW-1133">Transmembrane helix</keyword>
<evidence type="ECO:0000256" key="2">
    <source>
        <dbReference type="ARBA" id="ARBA00022448"/>
    </source>
</evidence>
<dbReference type="PROSITE" id="PS50042">
    <property type="entry name" value="CNMP_BINDING_3"/>
    <property type="match status" value="4"/>
</dbReference>
<evidence type="ECO:0000256" key="7">
    <source>
        <dbReference type="ARBA" id="ARBA00023286"/>
    </source>
</evidence>
<dbReference type="PANTHER" id="PTHR45638:SF11">
    <property type="entry name" value="CYCLIC NUCLEOTIDE-GATED CATION CHANNEL SUBUNIT A"/>
    <property type="match status" value="1"/>
</dbReference>
<dbReference type="Pfam" id="PF07885">
    <property type="entry name" value="Ion_trans_2"/>
    <property type="match status" value="1"/>
</dbReference>
<dbReference type="InterPro" id="IPR014710">
    <property type="entry name" value="RmlC-like_jellyroll"/>
</dbReference>
<dbReference type="Proteomes" id="UP000434957">
    <property type="component" value="Unassembled WGS sequence"/>
</dbReference>
<feature type="region of interest" description="Disordered" evidence="8">
    <location>
        <begin position="1917"/>
        <end position="1938"/>
    </location>
</feature>
<dbReference type="EMBL" id="QXFU01000052">
    <property type="protein sequence ID" value="KAE9046337.1"/>
    <property type="molecule type" value="Genomic_DNA"/>
</dbReference>
<evidence type="ECO:0000256" key="4">
    <source>
        <dbReference type="ARBA" id="ARBA00022989"/>
    </source>
</evidence>
<gene>
    <name evidence="11" type="ORF">PR002_g1723</name>
    <name evidence="12" type="ORF">PR003_g1826</name>
</gene>
<proteinExistence type="predicted"/>
<feature type="transmembrane region" description="Helical" evidence="9">
    <location>
        <begin position="909"/>
        <end position="934"/>
    </location>
</feature>
<evidence type="ECO:0000256" key="9">
    <source>
        <dbReference type="SAM" id="Phobius"/>
    </source>
</evidence>
<dbReference type="SUPFAM" id="SSF81324">
    <property type="entry name" value="Voltage-gated potassium channels"/>
    <property type="match status" value="4"/>
</dbReference>
<evidence type="ECO:0000256" key="6">
    <source>
        <dbReference type="ARBA" id="ARBA00023136"/>
    </source>
</evidence>
<dbReference type="CDD" id="cd00038">
    <property type="entry name" value="CAP_ED"/>
    <property type="match status" value="4"/>
</dbReference>
<feature type="domain" description="Cyclic nucleotide-binding" evidence="10">
    <location>
        <begin position="474"/>
        <end position="572"/>
    </location>
</feature>
<dbReference type="InterPro" id="IPR018490">
    <property type="entry name" value="cNMP-bd_dom_sf"/>
</dbReference>
<evidence type="ECO:0000313" key="11">
    <source>
        <dbReference type="EMBL" id="KAE9046337.1"/>
    </source>
</evidence>
<feature type="compositionally biased region" description="Basic residues" evidence="8">
    <location>
        <begin position="2111"/>
        <end position="2121"/>
    </location>
</feature>
<keyword evidence="7" id="KW-1071">Ligand-gated ion channel</keyword>
<keyword evidence="7" id="KW-0407">Ion channel</keyword>
<dbReference type="GO" id="GO:0044877">
    <property type="term" value="F:protein-containing complex binding"/>
    <property type="evidence" value="ECO:0007669"/>
    <property type="project" value="TreeGrafter"/>
</dbReference>
<evidence type="ECO:0000256" key="8">
    <source>
        <dbReference type="SAM" id="MobiDB-lite"/>
    </source>
</evidence>
<dbReference type="InterPro" id="IPR000595">
    <property type="entry name" value="cNMP-bd_dom"/>
</dbReference>
<protein>
    <recommendedName>
        <fullName evidence="10">Cyclic nucleotide-binding domain-containing protein</fullName>
    </recommendedName>
</protein>
<evidence type="ECO:0000313" key="12">
    <source>
        <dbReference type="EMBL" id="KAE9357385.1"/>
    </source>
</evidence>
<dbReference type="PANTHER" id="PTHR45638">
    <property type="entry name" value="CYCLIC NUCLEOTIDE-GATED CATION CHANNEL SUBUNIT A"/>
    <property type="match status" value="1"/>
</dbReference>
<dbReference type="OrthoDB" id="2021138at2759"/>
<keyword evidence="13" id="KW-1185">Reference proteome</keyword>
<reference evidence="11 14" key="1">
    <citation type="submission" date="2018-09" db="EMBL/GenBank/DDBJ databases">
        <title>Genomic investigation of the strawberry pathogen Phytophthora fragariae indicates pathogenicity is determined by transcriptional variation in three key races.</title>
        <authorList>
            <person name="Adams T.M."/>
            <person name="Armitage A.D."/>
            <person name="Sobczyk M.K."/>
            <person name="Bates H.J."/>
            <person name="Dunwell J.M."/>
            <person name="Nellist C.F."/>
            <person name="Harrison R.J."/>
        </authorList>
    </citation>
    <scope>NUCLEOTIDE SEQUENCE [LARGE SCALE GENOMIC DNA]</scope>
    <source>
        <strain evidence="11 14">SCRP324</strain>
        <strain evidence="12 13">SCRP333</strain>
    </source>
</reference>
<dbReference type="SMART" id="SM00100">
    <property type="entry name" value="cNMP"/>
    <property type="match status" value="4"/>
</dbReference>
<keyword evidence="5" id="KW-0406">Ion transport</keyword>
<dbReference type="GO" id="GO:0005221">
    <property type="term" value="F:intracellularly cyclic nucleotide-activated monoatomic cation channel activity"/>
    <property type="evidence" value="ECO:0007669"/>
    <property type="project" value="InterPro"/>
</dbReference>
<dbReference type="Gene3D" id="1.10.287.630">
    <property type="entry name" value="Helix hairpin bin"/>
    <property type="match status" value="2"/>
</dbReference>
<feature type="transmembrane region" description="Helical" evidence="9">
    <location>
        <begin position="115"/>
        <end position="137"/>
    </location>
</feature>
<feature type="transmembrane region" description="Helical" evidence="9">
    <location>
        <begin position="653"/>
        <end position="673"/>
    </location>
</feature>
<dbReference type="GO" id="GO:0016020">
    <property type="term" value="C:membrane"/>
    <property type="evidence" value="ECO:0007669"/>
    <property type="project" value="UniProtKB-SubCell"/>
</dbReference>
<dbReference type="Gene3D" id="1.10.287.70">
    <property type="match status" value="4"/>
</dbReference>
<dbReference type="EMBL" id="QXFT01000053">
    <property type="protein sequence ID" value="KAE9357385.1"/>
    <property type="molecule type" value="Genomic_DNA"/>
</dbReference>
<feature type="domain" description="Cyclic nucleotide-binding" evidence="10">
    <location>
        <begin position="1012"/>
        <end position="1112"/>
    </location>
</feature>
<feature type="transmembrane region" description="Helical" evidence="9">
    <location>
        <begin position="74"/>
        <end position="95"/>
    </location>
</feature>
<dbReference type="SUPFAM" id="SSF51206">
    <property type="entry name" value="cAMP-binding domain-like"/>
    <property type="match status" value="4"/>
</dbReference>
<dbReference type="Pfam" id="PF00027">
    <property type="entry name" value="cNMP_binding"/>
    <property type="match status" value="3"/>
</dbReference>
<evidence type="ECO:0000313" key="14">
    <source>
        <dbReference type="Proteomes" id="UP000435112"/>
    </source>
</evidence>
<evidence type="ECO:0000259" key="10">
    <source>
        <dbReference type="PROSITE" id="PS50042"/>
    </source>
</evidence>
<feature type="transmembrane region" description="Helical" evidence="9">
    <location>
        <begin position="685"/>
        <end position="705"/>
    </location>
</feature>
<keyword evidence="2" id="KW-0813">Transport</keyword>
<organism evidence="11 14">
    <name type="scientific">Phytophthora rubi</name>
    <dbReference type="NCBI Taxonomy" id="129364"/>
    <lineage>
        <taxon>Eukaryota</taxon>
        <taxon>Sar</taxon>
        <taxon>Stramenopiles</taxon>
        <taxon>Oomycota</taxon>
        <taxon>Peronosporomycetes</taxon>
        <taxon>Peronosporales</taxon>
        <taxon>Peronosporaceae</taxon>
        <taxon>Phytophthora</taxon>
    </lineage>
</organism>
<feature type="domain" description="Cyclic nucleotide-binding" evidence="10">
    <location>
        <begin position="2547"/>
        <end position="2654"/>
    </location>
</feature>
<dbReference type="Gene3D" id="2.60.120.10">
    <property type="entry name" value="Jelly Rolls"/>
    <property type="match status" value="4"/>
</dbReference>
<evidence type="ECO:0000256" key="1">
    <source>
        <dbReference type="ARBA" id="ARBA00004141"/>
    </source>
</evidence>
<dbReference type="InterPro" id="IPR050866">
    <property type="entry name" value="CNG_cation_channel"/>
</dbReference>
<comment type="caution">
    <text evidence="11">The sequence shown here is derived from an EMBL/GenBank/DDBJ whole genome shotgun (WGS) entry which is preliminary data.</text>
</comment>
<feature type="region of interest" description="Disordered" evidence="8">
    <location>
        <begin position="2101"/>
        <end position="2121"/>
    </location>
</feature>
<feature type="transmembrane region" description="Helical" evidence="9">
    <location>
        <begin position="222"/>
        <end position="242"/>
    </location>
</feature>
<feature type="transmembrane region" description="Helical" evidence="9">
    <location>
        <begin position="371"/>
        <end position="395"/>
    </location>
</feature>
<evidence type="ECO:0000313" key="13">
    <source>
        <dbReference type="Proteomes" id="UP000434957"/>
    </source>
</evidence>
<dbReference type="InterPro" id="IPR005821">
    <property type="entry name" value="Ion_trans_dom"/>
</dbReference>
<accession>A0A6A3NP33</accession>
<feature type="region of interest" description="Disordered" evidence="8">
    <location>
        <begin position="2797"/>
        <end position="2824"/>
    </location>
</feature>
<feature type="transmembrane region" description="Helical" evidence="9">
    <location>
        <begin position="740"/>
        <end position="762"/>
    </location>
</feature>
<sequence length="2824" mass="322932">MALNKVYAAATDDDEGVTLASTEVDTHSSSRPPQLKKLAVKSAPRKAKDPFHRRLQRNVLKQYNKLSWSTRQTISVAISLSAVLYAFISVPFRIGFLYNPFDATQDERRRWTWELAVFTPMDVVTDLIGILEFVNFYRLWRNALTHKEEETNFDKDVKLMRGISKRLRNTNVLLRARTSVGLRQGKAKWTLANIGRTTTLYDSTADDLVFDKQSRAARKFEFALEVFALVPFELIPLALGVYDALHIAHLNKLCRFYKVRRCFARLSKIYSDRPWVQHLSSTGIRSLVRTIGYCAGACHWVACGYMLVAHAQCGVSLHSCDPEVETSWIVRDRPHGATVARKYGRTLYWASRTMVLLGYDDVTPVSNGETIYGIFVQLVGALFSSSMLATFLFIFRFRNARYAAYSAHVDNAREYMHSNNIPRVIRHKVMAYFSYTWDTHHGLDSEEALHLMPKHLQSKVVATLKASRIRQVSFLAKERVEFINLLALALERRIYSPTDRIIEPRTNAHMFFVIRGNVMITPDNGANPRECLTGDYFAEMCLLFPELYMEKAVARTFCELYVLAKAKFDDVVTHFYRGSEATVLAQMAGSFDRYVTQQRKTQKVLGNDGRDRSSLHMTHRRMSDVYMPGIGPKNINWNFPDSTFRMIWDTLRLLGVIYVAFEVPYYAVFVSMADGENMFVDTSFVTLRYVCTLLTEAFFGVDIVLQARFLAYMDPVAMLNVENPSLIFAAYRDNGFYLDLLAWLPVGLVLESLPSVSNYAWLLRLLRLSRLRLFPYLLRELADVHSLSSKIHLFASLLLSVTLLLHVVGCGWFETAWIPRDTQSFSGESMATMRNLTRPECLRQATLFGNCSWVKFDCYANVGEVFPVEDSASTYESTFAYVRAVYWSVVTLTAVGYGDIVAFSTAESYFAAIWIFIGGIINFGVVGAMSSTIANAMAARHHHLELLNTLNSIMGRLSISEKLSAEIRRFYIHHFTGRKVAYESQLLSHLPDQLCYQISSLLHAEAVKSVRLFDTASRKFLNQITGKFRHRTYENGETIFLEGDVCREFIVFLRGSKVNVFFRTRKVPARALQEGDCYGVYEFLLRRAHAATLTAASTVHASVMTRVEFDVIQRKFDEDLRSMKLEAQTLWDEQQTCLRRVVRNLERLKLKPHVLQTPSLFYQQDTVVESSTRKSGSIAIRDTYATRTTFINAWNAGVTFWNVYNAFFVIFRIGFHSHLHFSSELNLLVWFMDLCGDMYLAMDIYPHLYFFGCTEVSVENLVHRKWVDRVYRRSTAFKWDLVASLPLYVPVASESLLVSVCRLPRLIRCLDLWVYLDEVIVQVQQHFASRNVSAYLGPVKLMIVLVLVAHFVGCIFLWISEHECEYYKNCWMAHDHLLHEYQHALPVLYSKTFYWAITTLLLVGSREIVPRDILGTIWTLVTCLDCTFAMGYIVGEISELILDLGKETKKYKSRIANFEGFAQANELPESLRERVGFFFRVQFENTHGHDLDHTVHKLSANLRLRLMLEIYGGSLARLPITHFLSSAQINNMALRLQSELYIPGDNILVEGTLGNQLCTLRKGLAAAFWTKSVSSVAVIMEGALFGEAAFFLPDQRRLVTVRATTTCEVLYISRHDWEELWAPTGDQSDLKVQKYELHSILDWVSNRLHRYQHRCTHVARKAKHELAVRQGLANLMSFAAPGKRKSRLSISQFRRSSNNMLMFSSGSSMLSIPRHPQQPQPRLTPMKSFLSPELQALHRKAKYLLEKTDKYAQLVRPAIAAMQIRRPTLTTTGMPTRRLLRTLTARRSVLWATTTKRNLGPIRPTNAPFYRSSHGVSAPMRAARSTRGDSLPQHEKGANASAHKIIQNQFMVDLNPINKHLKTTLADDTLQRLEDECWRRMKPIAAMQHCVRDLLDALIPPEHDLTRSYNRSAIKAALGSRAQNNPNPSRRKSRQLEKMHSAHMDELEMHKKGAELLAKQSRDKHRRLVNAAANARTPQTGALFGKSTGPNARRFTTGVKHLRHARHGAMWGSKTGPNEQVQATLERMRRCRSLPTFGSKFFESVREEEANRLMVEDVWTVGADIDFETIKRCQRPQYESQLRLYHQYRVWKGLDGVETTGKHEPLSKGSKASKRHSRRRSLRLQLQVTNSLRRISGRFDAHDQVDPQLIFQRSLRAEATDRKTREFINFIKRIGKIWDAVMLLVAVYHVVITPFKLCFPHELTELNAETLRIWAGFEVFLDLLCLFDVIQKVNEASLARRSSGSKATKSKRLSLRHVLETNSSLMLDIVAVLPLELLLFAGDVRVSLEDEVAGEVDLNWWTTRWILRMNRMLFAWRIEPLSEGILQYLIYDCDVDVSEAFISFLRALATYLTMAHFLACLWFATSDYGLHRYGTSWLSTSGMLTYIAPVAASSHRALSTTTSEAFLESVPLGRKYLRSLHFSMECITTLFYGDILSMNRLELVVEIAITLWAIYIYGALVGAQGELLDSSARREASFEQNLAELQLYLVQNDVPKILKRHIKAYYAHIWHRSHGDKDFAVIEGTSRALHEDVVVATLQDFTVRVEVFRALDEPFLRALLVCLQYVVCSQGEDVVVAGDVDRSMYFIATGRIRVQIEETDTPRGRGEFFGELSLLYGVSRIETCVAMTVAELYRLDHEPYERVLVDFPEYRVRNKLAWSTVASSSFDRQVLEKSVQARKKQGPNAIIPINMRAIAAEDEANRVEAELPRSYVFLSTMEMLARLHEVDPLEAKDLIIKCRTGARKHVKKRQHGVALNRSTGAALTILAIDKPTDRHEDLVQHISPRPLQTLKPVKVETRRRSSQNMLVTDLEEDAQPPGLLTSHD</sequence>
<dbReference type="InterPro" id="IPR013099">
    <property type="entry name" value="K_chnl_dom"/>
</dbReference>
<dbReference type="Pfam" id="PF00520">
    <property type="entry name" value="Ion_trans"/>
    <property type="match status" value="2"/>
</dbReference>
<feature type="domain" description="Cyclic nucleotide-binding" evidence="10">
    <location>
        <begin position="1520"/>
        <end position="1638"/>
    </location>
</feature>
<comment type="subcellular location">
    <subcellularLocation>
        <location evidence="1">Membrane</location>
        <topology evidence="1">Multi-pass membrane protein</topology>
    </subcellularLocation>
</comment>
<keyword evidence="6 9" id="KW-0472">Membrane</keyword>
<keyword evidence="3 9" id="KW-0812">Transmembrane</keyword>
<name>A0A6A3NP33_9STRA</name>
<evidence type="ECO:0000256" key="3">
    <source>
        <dbReference type="ARBA" id="ARBA00022692"/>
    </source>
</evidence>
<feature type="transmembrane region" description="Helical" evidence="9">
    <location>
        <begin position="884"/>
        <end position="903"/>
    </location>
</feature>
<feature type="transmembrane region" description="Helical" evidence="9">
    <location>
        <begin position="791"/>
        <end position="813"/>
    </location>
</feature>